<protein>
    <submittedName>
        <fullName evidence="3 4">Uncharacterized protein</fullName>
    </submittedName>
</protein>
<organism evidence="2 3">
    <name type="scientific">Mesorhabditis belari</name>
    <dbReference type="NCBI Taxonomy" id="2138241"/>
    <lineage>
        <taxon>Eukaryota</taxon>
        <taxon>Metazoa</taxon>
        <taxon>Ecdysozoa</taxon>
        <taxon>Nematoda</taxon>
        <taxon>Chromadorea</taxon>
        <taxon>Rhabditida</taxon>
        <taxon>Rhabditina</taxon>
        <taxon>Rhabditomorpha</taxon>
        <taxon>Rhabditoidea</taxon>
        <taxon>Rhabditidae</taxon>
        <taxon>Mesorhabditinae</taxon>
        <taxon>Mesorhabditis</taxon>
    </lineage>
</organism>
<evidence type="ECO:0000313" key="2">
    <source>
        <dbReference type="Proteomes" id="UP000887575"/>
    </source>
</evidence>
<feature type="transmembrane region" description="Helical" evidence="1">
    <location>
        <begin position="71"/>
        <end position="93"/>
    </location>
</feature>
<keyword evidence="1" id="KW-0812">Transmembrane</keyword>
<evidence type="ECO:0000256" key="1">
    <source>
        <dbReference type="SAM" id="Phobius"/>
    </source>
</evidence>
<dbReference type="WBParaSite" id="MBELARI_LOCUS11135">
    <property type="protein sequence ID" value="MBELARI_LOCUS11135"/>
    <property type="gene ID" value="MBELARI_LOCUS11135"/>
</dbReference>
<dbReference type="WBParaSite" id="MBELARI_LOCUS4743">
    <property type="protein sequence ID" value="MBELARI_LOCUS4743"/>
    <property type="gene ID" value="MBELARI_LOCUS4743"/>
</dbReference>
<keyword evidence="2" id="KW-1185">Reference proteome</keyword>
<reference evidence="3 4" key="1">
    <citation type="submission" date="2024-02" db="UniProtKB">
        <authorList>
            <consortium name="WormBaseParasite"/>
        </authorList>
    </citation>
    <scope>IDENTIFICATION</scope>
</reference>
<sequence>MSIDQEIDNIRKALEDVHRTLSYVNNGTDDALLTLNKTLQQFEDRLFSVVEDITAIGQQVVTVTKEFPHSYVYMSLFLVLMLLLWLLIVYMGFTAHSHYKEVRIVMRKLRNEYYRKKYDPVDQRRDIDDFFPETLIAMGESPPPSYESKISSGYSEEMNEEIAPMIVSDH</sequence>
<proteinExistence type="predicted"/>
<keyword evidence="1" id="KW-1133">Transmembrane helix</keyword>
<evidence type="ECO:0000313" key="4">
    <source>
        <dbReference type="WBParaSite" id="MBELARI_LOCUS4743"/>
    </source>
</evidence>
<evidence type="ECO:0000313" key="3">
    <source>
        <dbReference type="WBParaSite" id="MBELARI_LOCUS11135"/>
    </source>
</evidence>
<dbReference type="AlphaFoldDB" id="A0AAF3EB32"/>
<keyword evidence="1" id="KW-0472">Membrane</keyword>
<dbReference type="Proteomes" id="UP000887575">
    <property type="component" value="Unassembled WGS sequence"/>
</dbReference>
<accession>A0AAF3EB32</accession>
<name>A0AAF3EB32_9BILA</name>